<dbReference type="GO" id="GO:0000150">
    <property type="term" value="F:DNA strand exchange activity"/>
    <property type="evidence" value="ECO:0007669"/>
    <property type="project" value="InterPro"/>
</dbReference>
<accession>A0A495JD81</accession>
<dbReference type="InterPro" id="IPR006119">
    <property type="entry name" value="Resolv_N"/>
</dbReference>
<evidence type="ECO:0000259" key="1">
    <source>
        <dbReference type="PROSITE" id="PS51737"/>
    </source>
</evidence>
<feature type="domain" description="Recombinase" evidence="1">
    <location>
        <begin position="169"/>
        <end position="330"/>
    </location>
</feature>
<comment type="caution">
    <text evidence="2">The sequence shown here is derived from an EMBL/GenBank/DDBJ whole genome shotgun (WGS) entry which is preliminary data.</text>
</comment>
<dbReference type="InterPro" id="IPR038109">
    <property type="entry name" value="DNA_bind_recomb_sf"/>
</dbReference>
<dbReference type="InterPro" id="IPR011109">
    <property type="entry name" value="DNA_bind_recombinase_dom"/>
</dbReference>
<proteinExistence type="predicted"/>
<dbReference type="SMART" id="SM00857">
    <property type="entry name" value="Resolvase"/>
    <property type="match status" value="1"/>
</dbReference>
<dbReference type="AlphaFoldDB" id="A0A495JD81"/>
<dbReference type="Gene3D" id="3.40.50.1390">
    <property type="entry name" value="Resolvase, N-terminal catalytic domain"/>
    <property type="match status" value="1"/>
</dbReference>
<dbReference type="Pfam" id="PF07508">
    <property type="entry name" value="Recombinase"/>
    <property type="match status" value="1"/>
</dbReference>
<dbReference type="Pfam" id="PF13408">
    <property type="entry name" value="Zn_ribbon_recom"/>
    <property type="match status" value="1"/>
</dbReference>
<keyword evidence="3" id="KW-1185">Reference proteome</keyword>
<evidence type="ECO:0000313" key="2">
    <source>
        <dbReference type="EMBL" id="RKR86691.1"/>
    </source>
</evidence>
<dbReference type="Pfam" id="PF00239">
    <property type="entry name" value="Resolvase"/>
    <property type="match status" value="1"/>
</dbReference>
<sequence>MNTPQQRPFAFYGRVSTEDNQDPESSRGWQLTRAHALIQPHGGHIAAEFFDVGQSRSLPWQRRTQASLLLAALRNPSRGFSAVVVGEPHRAFYGNQFGLTVPLFTHYGVELWVPEIGGPIDPDNEAHELVMSVFGGMSKGERNRIKLRVRTAMAAQTLLEGRYLGGRPPYGYTLRDLGPHPNPAKAADGKQLRGLTPDKQTAPIVQRIFTEFLAGNGIFTIAEGLTADHHPCPSAHDRARNRHRSGIAWSKSAVRVILTNPRYTGRQVWNKQRTDEVLLDVDDVAMGHTGVLRWNPTNKWIISKEITHEPLIDDTTFEQAQALLQRRGRGTGGQHVKHRTRNPYIFRGRIHCAACDRRMQGQYNHGAAYYRCRFPQEYALANQIEHPRNVYLREDTLTDTLDTWLASAFTPHHIEKTITAITDAQPAEHPTALTTAAEAIIAECDAKLERYRATLDAGADPTVVTAWITQTQAERTRAEADLHAQTHTTPKRMSRTEITSLVQALGDIVTVLRDADPADKAEVYRQLGLRLTYYPETETVRTEIDLNAHRGVLVRVRGGT</sequence>
<dbReference type="InterPro" id="IPR036162">
    <property type="entry name" value="Resolvase-like_N_sf"/>
</dbReference>
<gene>
    <name evidence="2" type="ORF">BDK92_0951</name>
</gene>
<dbReference type="PROSITE" id="PS51737">
    <property type="entry name" value="RECOMBINASE_DNA_BIND"/>
    <property type="match status" value="1"/>
</dbReference>
<evidence type="ECO:0000313" key="3">
    <source>
        <dbReference type="Proteomes" id="UP000277671"/>
    </source>
</evidence>
<dbReference type="PANTHER" id="PTHR30461">
    <property type="entry name" value="DNA-INVERTASE FROM LAMBDOID PROPHAGE"/>
    <property type="match status" value="1"/>
</dbReference>
<dbReference type="InterPro" id="IPR050639">
    <property type="entry name" value="SSR_resolvase"/>
</dbReference>
<name>A0A495JD81_9ACTN</name>
<dbReference type="GO" id="GO:0003677">
    <property type="term" value="F:DNA binding"/>
    <property type="evidence" value="ECO:0007669"/>
    <property type="project" value="InterPro"/>
</dbReference>
<dbReference type="PANTHER" id="PTHR30461:SF23">
    <property type="entry name" value="DNA RECOMBINASE-RELATED"/>
    <property type="match status" value="1"/>
</dbReference>
<reference evidence="2 3" key="1">
    <citation type="submission" date="2018-10" db="EMBL/GenBank/DDBJ databases">
        <title>Sequencing the genomes of 1000 actinobacteria strains.</title>
        <authorList>
            <person name="Klenk H.-P."/>
        </authorList>
    </citation>
    <scope>NUCLEOTIDE SEQUENCE [LARGE SCALE GENOMIC DNA]</scope>
    <source>
        <strain evidence="2 3">DSM 45175</strain>
    </source>
</reference>
<dbReference type="EMBL" id="RBKT01000001">
    <property type="protein sequence ID" value="RKR86691.1"/>
    <property type="molecule type" value="Genomic_DNA"/>
</dbReference>
<protein>
    <submittedName>
        <fullName evidence="2">DNA invertase Pin-like site-specific DNA recombinase</fullName>
    </submittedName>
</protein>
<dbReference type="Gene3D" id="3.90.1750.20">
    <property type="entry name" value="Putative Large Serine Recombinase, Chain B, Domain 2"/>
    <property type="match status" value="1"/>
</dbReference>
<dbReference type="InterPro" id="IPR025827">
    <property type="entry name" value="Zn_ribbon_recom_dom"/>
</dbReference>
<dbReference type="CDD" id="cd00338">
    <property type="entry name" value="Ser_Recombinase"/>
    <property type="match status" value="1"/>
</dbReference>
<organism evidence="2 3">
    <name type="scientific">Micromonospora pisi</name>
    <dbReference type="NCBI Taxonomy" id="589240"/>
    <lineage>
        <taxon>Bacteria</taxon>
        <taxon>Bacillati</taxon>
        <taxon>Actinomycetota</taxon>
        <taxon>Actinomycetes</taxon>
        <taxon>Micromonosporales</taxon>
        <taxon>Micromonosporaceae</taxon>
        <taxon>Micromonospora</taxon>
    </lineage>
</organism>
<dbReference type="SUPFAM" id="SSF53041">
    <property type="entry name" value="Resolvase-like"/>
    <property type="match status" value="1"/>
</dbReference>
<dbReference type="Proteomes" id="UP000277671">
    <property type="component" value="Unassembled WGS sequence"/>
</dbReference>